<dbReference type="Proteomes" id="UP001497392">
    <property type="component" value="Unassembled WGS sequence"/>
</dbReference>
<feature type="compositionally biased region" description="Polar residues" evidence="1">
    <location>
        <begin position="189"/>
        <end position="198"/>
    </location>
</feature>
<feature type="compositionally biased region" description="Low complexity" evidence="1">
    <location>
        <begin position="30"/>
        <end position="51"/>
    </location>
</feature>
<dbReference type="EMBL" id="CAXHTA020000018">
    <property type="protein sequence ID" value="CAL5228286.1"/>
    <property type="molecule type" value="Genomic_DNA"/>
</dbReference>
<sequence length="389" mass="40714">MSTKRKYGIGKSWEKEEEKLCRAVKRLHTTSGNTEISPSSSSEDDVGSPFSQAAGHAGQAQKEAAQPSLRRAESGPGPSGSLPQPDSSRPVSPAALRRKQSLNRSRSGSSPPSRMSLGRSRGSREDTPDPRAAPPEYSGPSPTDKLSQEPSPSQSQPSSLRRYRRPASSAPLDIPLSQECAQRPLLPGSSPTSATVAQGSAPPNGAQPSIPEHAQTAESRSSVSSQAQPEQGAPTGSKWTLKFRPAPHDPGAFSRAAARSLPAIPAKVAGQAGSSTQPPGTDSGGASRVDTAQALPDAAGLQSRLSNVHLSGGASSGSADIEEPLTPGRTERSTGTSAQQRSTLQSGQSSFDSMYEEANNMLKNMHFQRLMRHCPNSPEPAEKGTRSMS</sequence>
<gene>
    <name evidence="2" type="primary">g11391</name>
    <name evidence="2" type="ORF">VP750_LOCUS10192</name>
</gene>
<feature type="region of interest" description="Disordered" evidence="1">
    <location>
        <begin position="24"/>
        <end position="389"/>
    </location>
</feature>
<feature type="compositionally biased region" description="Low complexity" evidence="1">
    <location>
        <begin position="148"/>
        <end position="159"/>
    </location>
</feature>
<protein>
    <submittedName>
        <fullName evidence="2">G11391 protein</fullName>
    </submittedName>
</protein>
<evidence type="ECO:0000313" key="3">
    <source>
        <dbReference type="Proteomes" id="UP001497392"/>
    </source>
</evidence>
<organism evidence="2 3">
    <name type="scientific">Coccomyxa viridis</name>
    <dbReference type="NCBI Taxonomy" id="1274662"/>
    <lineage>
        <taxon>Eukaryota</taxon>
        <taxon>Viridiplantae</taxon>
        <taxon>Chlorophyta</taxon>
        <taxon>core chlorophytes</taxon>
        <taxon>Trebouxiophyceae</taxon>
        <taxon>Trebouxiophyceae incertae sedis</taxon>
        <taxon>Coccomyxaceae</taxon>
        <taxon>Coccomyxa</taxon>
    </lineage>
</organism>
<feature type="compositionally biased region" description="Basic and acidic residues" evidence="1">
    <location>
        <begin position="380"/>
        <end position="389"/>
    </location>
</feature>
<evidence type="ECO:0000256" key="1">
    <source>
        <dbReference type="SAM" id="MobiDB-lite"/>
    </source>
</evidence>
<evidence type="ECO:0000313" key="2">
    <source>
        <dbReference type="EMBL" id="CAL5228286.1"/>
    </source>
</evidence>
<proteinExistence type="predicted"/>
<feature type="compositionally biased region" description="Polar residues" evidence="1">
    <location>
        <begin position="333"/>
        <end position="352"/>
    </location>
</feature>
<feature type="compositionally biased region" description="Low complexity" evidence="1">
    <location>
        <begin position="102"/>
        <end position="120"/>
    </location>
</feature>
<accession>A0ABP1G7V5</accession>
<comment type="caution">
    <text evidence="2">The sequence shown here is derived from an EMBL/GenBank/DDBJ whole genome shotgun (WGS) entry which is preliminary data.</text>
</comment>
<feature type="compositionally biased region" description="Low complexity" evidence="1">
    <location>
        <begin position="74"/>
        <end position="88"/>
    </location>
</feature>
<name>A0ABP1G7V5_9CHLO</name>
<keyword evidence="3" id="KW-1185">Reference proteome</keyword>
<feature type="compositionally biased region" description="Polar residues" evidence="1">
    <location>
        <begin position="216"/>
        <end position="229"/>
    </location>
</feature>
<reference evidence="2 3" key="1">
    <citation type="submission" date="2024-06" db="EMBL/GenBank/DDBJ databases">
        <authorList>
            <person name="Kraege A."/>
            <person name="Thomma B."/>
        </authorList>
    </citation>
    <scope>NUCLEOTIDE SEQUENCE [LARGE SCALE GENOMIC DNA]</scope>
</reference>